<comment type="similarity">
    <text evidence="1">Belongs to the sulfatase family.</text>
</comment>
<evidence type="ECO:0000256" key="1">
    <source>
        <dbReference type="ARBA" id="ARBA00008779"/>
    </source>
</evidence>
<feature type="signal peptide" evidence="3">
    <location>
        <begin position="1"/>
        <end position="24"/>
    </location>
</feature>
<dbReference type="PANTHER" id="PTHR43108">
    <property type="entry name" value="N-ACETYLGLUCOSAMINE-6-SULFATASE FAMILY MEMBER"/>
    <property type="match status" value="1"/>
</dbReference>
<dbReference type="GO" id="GO:0016787">
    <property type="term" value="F:hydrolase activity"/>
    <property type="evidence" value="ECO:0007669"/>
    <property type="project" value="UniProtKB-KW"/>
</dbReference>
<dbReference type="EMBL" id="QTJU01000001">
    <property type="protein sequence ID" value="RFM29568.1"/>
    <property type="molecule type" value="Genomic_DNA"/>
</dbReference>
<keyword evidence="2" id="KW-0378">Hydrolase</keyword>
<comment type="caution">
    <text evidence="5">The sequence shown here is derived from an EMBL/GenBank/DDBJ whole genome shotgun (WGS) entry which is preliminary data.</text>
</comment>
<dbReference type="Gene3D" id="3.40.720.10">
    <property type="entry name" value="Alkaline Phosphatase, subunit A"/>
    <property type="match status" value="1"/>
</dbReference>
<evidence type="ECO:0000313" key="6">
    <source>
        <dbReference type="Proteomes" id="UP000261284"/>
    </source>
</evidence>
<dbReference type="OrthoDB" id="9789742at2"/>
<dbReference type="CDD" id="cd16031">
    <property type="entry name" value="G6S_like"/>
    <property type="match status" value="1"/>
</dbReference>
<dbReference type="Pfam" id="PF16347">
    <property type="entry name" value="SGSH_C"/>
    <property type="match status" value="1"/>
</dbReference>
<dbReference type="RefSeq" id="WP_116845326.1">
    <property type="nucleotide sequence ID" value="NZ_QTJU01000001.1"/>
</dbReference>
<evidence type="ECO:0000256" key="2">
    <source>
        <dbReference type="ARBA" id="ARBA00022801"/>
    </source>
</evidence>
<evidence type="ECO:0000313" key="5">
    <source>
        <dbReference type="EMBL" id="RFM29568.1"/>
    </source>
</evidence>
<organism evidence="5 6">
    <name type="scientific">Deminuibacter soli</name>
    <dbReference type="NCBI Taxonomy" id="2291815"/>
    <lineage>
        <taxon>Bacteria</taxon>
        <taxon>Pseudomonadati</taxon>
        <taxon>Bacteroidota</taxon>
        <taxon>Chitinophagia</taxon>
        <taxon>Chitinophagales</taxon>
        <taxon>Chitinophagaceae</taxon>
        <taxon>Deminuibacter</taxon>
    </lineage>
</organism>
<feature type="domain" description="N-sulphoglucosamine sulphohydrolase C-terminal" evidence="4">
    <location>
        <begin position="343"/>
        <end position="495"/>
    </location>
</feature>
<dbReference type="Proteomes" id="UP000261284">
    <property type="component" value="Unassembled WGS sequence"/>
</dbReference>
<dbReference type="AlphaFoldDB" id="A0A3E1NP52"/>
<name>A0A3E1NP52_9BACT</name>
<dbReference type="Pfam" id="PF01663">
    <property type="entry name" value="Phosphodiest"/>
    <property type="match status" value="1"/>
</dbReference>
<keyword evidence="3" id="KW-0732">Signal</keyword>
<protein>
    <submittedName>
        <fullName evidence="5">DUF4976 domain-containing protein</fullName>
    </submittedName>
</protein>
<dbReference type="PROSITE" id="PS00149">
    <property type="entry name" value="SULFATASE_2"/>
    <property type="match status" value="1"/>
</dbReference>
<evidence type="ECO:0000259" key="4">
    <source>
        <dbReference type="Pfam" id="PF16347"/>
    </source>
</evidence>
<dbReference type="InterPro" id="IPR024607">
    <property type="entry name" value="Sulfatase_CS"/>
</dbReference>
<dbReference type="SUPFAM" id="SSF53649">
    <property type="entry name" value="Alkaline phosphatase-like"/>
    <property type="match status" value="1"/>
</dbReference>
<dbReference type="InterPro" id="IPR002591">
    <property type="entry name" value="Phosphodiest/P_Trfase"/>
</dbReference>
<dbReference type="InterPro" id="IPR017850">
    <property type="entry name" value="Alkaline_phosphatase_core_sf"/>
</dbReference>
<keyword evidence="6" id="KW-1185">Reference proteome</keyword>
<evidence type="ECO:0000256" key="3">
    <source>
        <dbReference type="SAM" id="SignalP"/>
    </source>
</evidence>
<sequence>MINTLLRGTTFIISSLLLTAAAVAQQRPNIIFILSDDHAYQSISAYGSKLAQTPNIDRIAREGAVFTHAMITNAICGPSRATLLTGKYSHVNGYKLNEKVFDGNQPTFPKLLQQNGYQTAWIGKWHLGSLPQGFDFFSILKGQGEYYNPNFITSHDTTVHPGYVTDLITQFSQNWLTRRDTSKPFFLVVGEKATHREWLPDIQDLGAYDSIDFPLPATFNDDYNDRLAARDQDMTIAKTMRLKEDLKVHADYEKSGTYNRFTPEQKKAFYEYYENKVSKDFDAQHLSGAALTKWKYERYLKDYLATARSLDRNIGRLLDYLDQTGLSRNTIVVYASDQGFYMGEHGWFDKRFMYEESLKTPFVMRYPDVIKPGTTVNQFTLNIDWAPTFLDAAGVKAPADMQGESFLPLLKKTAGSTPWRKDIYYHYYEFPEPHHVYPHFGIRTEQYKLIRFYGGDDSWELYDVNKDPLEVHNLYKQKAGSKIVTGLKARLRALIIQYKDNEALQLLDAAK</sequence>
<reference evidence="5 6" key="1">
    <citation type="submission" date="2018-08" db="EMBL/GenBank/DDBJ databases">
        <title>Chitinophagaceae sp. K23C18032701, a novel bacterium isolated from forest soil.</title>
        <authorList>
            <person name="Wang C."/>
        </authorList>
    </citation>
    <scope>NUCLEOTIDE SEQUENCE [LARGE SCALE GENOMIC DNA]</scope>
    <source>
        <strain evidence="5 6">K23C18032701</strain>
    </source>
</reference>
<feature type="chain" id="PRO_5017811846" evidence="3">
    <location>
        <begin position="25"/>
        <end position="511"/>
    </location>
</feature>
<dbReference type="PANTHER" id="PTHR43108:SF6">
    <property type="entry name" value="N-SULPHOGLUCOSAMINE SULPHOHYDROLASE"/>
    <property type="match status" value="1"/>
</dbReference>
<proteinExistence type="inferred from homology"/>
<dbReference type="InterPro" id="IPR032506">
    <property type="entry name" value="SGSH_C"/>
</dbReference>
<accession>A0A3E1NP52</accession>
<gene>
    <name evidence="5" type="ORF">DXN05_00865</name>
</gene>
<dbReference type="PROSITE" id="PS00523">
    <property type="entry name" value="SULFATASE_1"/>
    <property type="match status" value="1"/>
</dbReference>